<keyword evidence="9 10" id="KW-0472">Membrane</keyword>
<dbReference type="PANTHER" id="PTHR45635">
    <property type="entry name" value="ADP,ATP CARRIER PROTEIN 1-RELATED-RELATED"/>
    <property type="match status" value="1"/>
</dbReference>
<dbReference type="Gene3D" id="1.50.40.10">
    <property type="entry name" value="Mitochondrial carrier domain"/>
    <property type="match status" value="1"/>
</dbReference>
<evidence type="ECO:0000256" key="9">
    <source>
        <dbReference type="ARBA" id="ARBA00023136"/>
    </source>
</evidence>
<keyword evidence="6" id="KW-0999">Mitochondrion inner membrane</keyword>
<reference evidence="15" key="2">
    <citation type="journal article" date="2013" name="Nat. Commun.">
        <title>Genome of the Chinese tree shrew.</title>
        <authorList>
            <person name="Fan Y."/>
            <person name="Huang Z.Y."/>
            <person name="Cao C.C."/>
            <person name="Chen C.S."/>
            <person name="Chen Y.X."/>
            <person name="Fan D.D."/>
            <person name="He J."/>
            <person name="Hou H.L."/>
            <person name="Hu L."/>
            <person name="Hu X.T."/>
            <person name="Jiang X.T."/>
            <person name="Lai R."/>
            <person name="Lang Y.S."/>
            <person name="Liang B."/>
            <person name="Liao S.G."/>
            <person name="Mu D."/>
            <person name="Ma Y.Y."/>
            <person name="Niu Y.Y."/>
            <person name="Sun X.Q."/>
            <person name="Xia J.Q."/>
            <person name="Xiao J."/>
            <person name="Xiong Z.Q."/>
            <person name="Xu L."/>
            <person name="Yang L."/>
            <person name="Zhang Y."/>
            <person name="Zhao W."/>
            <person name="Zhao X.D."/>
            <person name="Zheng Y.T."/>
            <person name="Zhou J.M."/>
            <person name="Zhu Y.B."/>
            <person name="Zhang G.J."/>
            <person name="Wang J."/>
            <person name="Yao Y.G."/>
        </authorList>
    </citation>
    <scope>NUCLEOTIDE SEQUENCE [LARGE SCALE GENOMIC DNA]</scope>
</reference>
<evidence type="ECO:0000313" key="14">
    <source>
        <dbReference type="EMBL" id="ELW64626.1"/>
    </source>
</evidence>
<evidence type="ECO:0000256" key="2">
    <source>
        <dbReference type="ARBA" id="ARBA00006375"/>
    </source>
</evidence>
<dbReference type="STRING" id="246437.L9KPB5"/>
<comment type="subcellular location">
    <subcellularLocation>
        <location evidence="12">Membrane</location>
        <topology evidence="12">Multi-pass membrane protein</topology>
    </subcellularLocation>
    <subcellularLocation>
        <location evidence="1">Mitochondrion inner membrane</location>
        <topology evidence="1">Multi-pass membrane protein</topology>
    </subcellularLocation>
</comment>
<evidence type="ECO:0000256" key="1">
    <source>
        <dbReference type="ARBA" id="ARBA00004448"/>
    </source>
</evidence>
<evidence type="ECO:0000256" key="12">
    <source>
        <dbReference type="RuleBase" id="RU368008"/>
    </source>
</evidence>
<dbReference type="GO" id="GO:1990544">
    <property type="term" value="P:mitochondrial ATP transmembrane transport"/>
    <property type="evidence" value="ECO:0007669"/>
    <property type="project" value="InterPro"/>
</dbReference>
<evidence type="ECO:0000256" key="4">
    <source>
        <dbReference type="ARBA" id="ARBA00022692"/>
    </source>
</evidence>
<protein>
    <recommendedName>
        <fullName evidence="12">ADP/ATP translocase</fullName>
    </recommendedName>
    <alternativeName>
        <fullName evidence="12">ADP,ATP carrier protein</fullName>
    </alternativeName>
</protein>
<dbReference type="InterPro" id="IPR002113">
    <property type="entry name" value="ADT_euk_type"/>
</dbReference>
<dbReference type="GO" id="GO:1901029">
    <property type="term" value="P:negative regulation of mitochondrial outer membrane permeabilization involved in apoptotic signaling pathway"/>
    <property type="evidence" value="ECO:0007669"/>
    <property type="project" value="TreeGrafter"/>
</dbReference>
<evidence type="ECO:0000256" key="5">
    <source>
        <dbReference type="ARBA" id="ARBA00022737"/>
    </source>
</evidence>
<dbReference type="AlphaFoldDB" id="L9KPB5"/>
<dbReference type="InterPro" id="IPR023395">
    <property type="entry name" value="MCP_dom_sf"/>
</dbReference>
<name>L9KPB5_TUPCH</name>
<evidence type="ECO:0000256" key="8">
    <source>
        <dbReference type="ARBA" id="ARBA00023128"/>
    </source>
</evidence>
<keyword evidence="7" id="KW-1133">Transmembrane helix</keyword>
<dbReference type="GO" id="GO:0140021">
    <property type="term" value="P:mitochondrial ADP transmembrane transport"/>
    <property type="evidence" value="ECO:0007669"/>
    <property type="project" value="InterPro"/>
</dbReference>
<evidence type="ECO:0000256" key="11">
    <source>
        <dbReference type="RuleBase" id="RU000488"/>
    </source>
</evidence>
<evidence type="ECO:0000256" key="3">
    <source>
        <dbReference type="ARBA" id="ARBA00022448"/>
    </source>
</evidence>
<dbReference type="Pfam" id="PF00153">
    <property type="entry name" value="Mito_carr"/>
    <property type="match status" value="1"/>
</dbReference>
<reference evidence="15" key="1">
    <citation type="submission" date="2012-07" db="EMBL/GenBank/DDBJ databases">
        <title>Genome of the Chinese tree shrew, a rising model animal genetically related to primates.</title>
        <authorList>
            <person name="Zhang G."/>
            <person name="Fan Y."/>
            <person name="Yao Y."/>
            <person name="Huang Z."/>
        </authorList>
    </citation>
    <scope>NUCLEOTIDE SEQUENCE [LARGE SCALE GENOMIC DNA]</scope>
</reference>
<comment type="function">
    <text evidence="12">Catalyzes the exchange of ADP and ATP across the membrane.</text>
</comment>
<accession>L9KPB5</accession>
<dbReference type="InParanoid" id="L9KPB5"/>
<dbReference type="GO" id="GO:0005471">
    <property type="term" value="F:ATP:ADP antiporter activity"/>
    <property type="evidence" value="ECO:0007669"/>
    <property type="project" value="UniProtKB-UniRule"/>
</dbReference>
<dbReference type="PANTHER" id="PTHR45635:SF3">
    <property type="entry name" value="ADP_ATP TRANSLOCASE 2"/>
    <property type="match status" value="1"/>
</dbReference>
<dbReference type="EMBL" id="KB320722">
    <property type="protein sequence ID" value="ELW64626.1"/>
    <property type="molecule type" value="Genomic_DNA"/>
</dbReference>
<dbReference type="SUPFAM" id="SSF103506">
    <property type="entry name" value="Mitochondrial carrier"/>
    <property type="match status" value="1"/>
</dbReference>
<sequence>MLLERQFSPETQNQNRFPVQSHREVACLPFLFNITDITVSFAKDILAGGGAMTTSKSVIAPSSRSSCCRRCSMPASKSPQINCQLVGKAGAEREFRGLSDCLVKIYRVDGIRGLYQGFDVSVEGITISGAAYFAIYSMTQQTECFQMPRLLTSSQADDRTVCHRRSAWTSGLSDTASPPDDAVEARRN</sequence>
<keyword evidence="8" id="KW-0496">Mitochondrion</keyword>
<feature type="repeat" description="Solcar" evidence="10">
    <location>
        <begin position="39"/>
        <end position="142"/>
    </location>
</feature>
<keyword evidence="3 11" id="KW-0813">Transport</keyword>
<evidence type="ECO:0000256" key="6">
    <source>
        <dbReference type="ARBA" id="ARBA00022792"/>
    </source>
</evidence>
<evidence type="ECO:0000256" key="10">
    <source>
        <dbReference type="PROSITE-ProRule" id="PRU00282"/>
    </source>
</evidence>
<evidence type="ECO:0000256" key="13">
    <source>
        <dbReference type="SAM" id="MobiDB-lite"/>
    </source>
</evidence>
<evidence type="ECO:0000313" key="15">
    <source>
        <dbReference type="Proteomes" id="UP000011518"/>
    </source>
</evidence>
<dbReference type="GO" id="GO:0005743">
    <property type="term" value="C:mitochondrial inner membrane"/>
    <property type="evidence" value="ECO:0007669"/>
    <property type="project" value="UniProtKB-SubCell"/>
</dbReference>
<keyword evidence="4 10" id="KW-0812">Transmembrane</keyword>
<dbReference type="PROSITE" id="PS50920">
    <property type="entry name" value="SOLCAR"/>
    <property type="match status" value="1"/>
</dbReference>
<organism evidence="14 15">
    <name type="scientific">Tupaia chinensis</name>
    <name type="common">Chinese tree shrew</name>
    <name type="synonym">Tupaia belangeri chinensis</name>
    <dbReference type="NCBI Taxonomy" id="246437"/>
    <lineage>
        <taxon>Eukaryota</taxon>
        <taxon>Metazoa</taxon>
        <taxon>Chordata</taxon>
        <taxon>Craniata</taxon>
        <taxon>Vertebrata</taxon>
        <taxon>Euteleostomi</taxon>
        <taxon>Mammalia</taxon>
        <taxon>Eutheria</taxon>
        <taxon>Euarchontoglires</taxon>
        <taxon>Scandentia</taxon>
        <taxon>Tupaiidae</taxon>
        <taxon>Tupaia</taxon>
    </lineage>
</organism>
<feature type="region of interest" description="Disordered" evidence="13">
    <location>
        <begin position="169"/>
        <end position="188"/>
    </location>
</feature>
<gene>
    <name evidence="14" type="ORF">TREES_T100018565</name>
</gene>
<comment type="subunit">
    <text evidence="12">Monomer.</text>
</comment>
<evidence type="ECO:0000256" key="7">
    <source>
        <dbReference type="ARBA" id="ARBA00022989"/>
    </source>
</evidence>
<comment type="similarity">
    <text evidence="2 11">Belongs to the mitochondrial carrier (TC 2.A.29) family.</text>
</comment>
<proteinExistence type="inferred from homology"/>
<keyword evidence="15" id="KW-1185">Reference proteome</keyword>
<dbReference type="Proteomes" id="UP000011518">
    <property type="component" value="Unassembled WGS sequence"/>
</dbReference>
<keyword evidence="5" id="KW-0677">Repeat</keyword>
<dbReference type="InterPro" id="IPR018108">
    <property type="entry name" value="MCP_transmembrane"/>
</dbReference>